<feature type="transmembrane region" description="Helical" evidence="2">
    <location>
        <begin position="234"/>
        <end position="252"/>
    </location>
</feature>
<evidence type="ECO:0000313" key="4">
    <source>
        <dbReference type="Proteomes" id="UP000315750"/>
    </source>
</evidence>
<dbReference type="Pfam" id="PF00873">
    <property type="entry name" value="ACR_tran"/>
    <property type="match status" value="1"/>
</dbReference>
<dbReference type="KEGG" id="amuc:Pan181_27680"/>
<feature type="transmembrane region" description="Helical" evidence="2">
    <location>
        <begin position="155"/>
        <end position="178"/>
    </location>
</feature>
<keyword evidence="2" id="KW-1133">Transmembrane helix</keyword>
<dbReference type="EMBL" id="CP036278">
    <property type="protein sequence ID" value="QDU56558.1"/>
    <property type="molecule type" value="Genomic_DNA"/>
</dbReference>
<dbReference type="SUPFAM" id="SSF82714">
    <property type="entry name" value="Multidrug efflux transporter AcrB TolC docking domain, DN and DC subdomains"/>
    <property type="match status" value="1"/>
</dbReference>
<proteinExistence type="predicted"/>
<dbReference type="GO" id="GO:0042910">
    <property type="term" value="F:xenobiotic transmembrane transporter activity"/>
    <property type="evidence" value="ECO:0007669"/>
    <property type="project" value="TreeGrafter"/>
</dbReference>
<evidence type="ECO:0000256" key="2">
    <source>
        <dbReference type="SAM" id="Phobius"/>
    </source>
</evidence>
<evidence type="ECO:0000313" key="3">
    <source>
        <dbReference type="EMBL" id="QDU56558.1"/>
    </source>
</evidence>
<keyword evidence="4" id="KW-1185">Reference proteome</keyword>
<reference evidence="3 4" key="1">
    <citation type="submission" date="2019-02" db="EMBL/GenBank/DDBJ databases">
        <title>Deep-cultivation of Planctomycetes and their phenomic and genomic characterization uncovers novel biology.</title>
        <authorList>
            <person name="Wiegand S."/>
            <person name="Jogler M."/>
            <person name="Boedeker C."/>
            <person name="Pinto D."/>
            <person name="Vollmers J."/>
            <person name="Rivas-Marin E."/>
            <person name="Kohn T."/>
            <person name="Peeters S.H."/>
            <person name="Heuer A."/>
            <person name="Rast P."/>
            <person name="Oberbeckmann S."/>
            <person name="Bunk B."/>
            <person name="Jeske O."/>
            <person name="Meyerdierks A."/>
            <person name="Storesund J.E."/>
            <person name="Kallscheuer N."/>
            <person name="Luecker S."/>
            <person name="Lage O.M."/>
            <person name="Pohl T."/>
            <person name="Merkel B.J."/>
            <person name="Hornburger P."/>
            <person name="Mueller R.-W."/>
            <person name="Bruemmer F."/>
            <person name="Labrenz M."/>
            <person name="Spormann A.M."/>
            <person name="Op den Camp H."/>
            <person name="Overmann J."/>
            <person name="Amann R."/>
            <person name="Jetten M.S.M."/>
            <person name="Mascher T."/>
            <person name="Medema M.H."/>
            <person name="Devos D.P."/>
            <person name="Kaster A.-K."/>
            <person name="Ovreas L."/>
            <person name="Rohde M."/>
            <person name="Galperin M.Y."/>
            <person name="Jogler C."/>
        </authorList>
    </citation>
    <scope>NUCLEOTIDE SEQUENCE [LARGE SCALE GENOMIC DNA]</scope>
    <source>
        <strain evidence="3 4">Pan181</strain>
    </source>
</reference>
<feature type="transmembrane region" description="Helical" evidence="2">
    <location>
        <begin position="130"/>
        <end position="149"/>
    </location>
</feature>
<dbReference type="InterPro" id="IPR027463">
    <property type="entry name" value="AcrB_DN_DC_subdom"/>
</dbReference>
<protein>
    <submittedName>
        <fullName evidence="3">Multidrug resistance protein MdtC</fullName>
    </submittedName>
</protein>
<organism evidence="3 4">
    <name type="scientific">Aeoliella mucimassa</name>
    <dbReference type="NCBI Taxonomy" id="2527972"/>
    <lineage>
        <taxon>Bacteria</taxon>
        <taxon>Pseudomonadati</taxon>
        <taxon>Planctomycetota</taxon>
        <taxon>Planctomycetia</taxon>
        <taxon>Pirellulales</taxon>
        <taxon>Lacipirellulaceae</taxon>
        <taxon>Aeoliella</taxon>
    </lineage>
</organism>
<feature type="transmembrane region" description="Helical" evidence="2">
    <location>
        <begin position="264"/>
        <end position="288"/>
    </location>
</feature>
<sequence>MESLGKAINQLVGGQAISTFETGGDNIDVRVRLVGDDRQHASALETLPMRTSDGSLTELRNIASVSNTFGPVTIERQNRRRQVTVLANLADGKPLAEAVQQVESLAQEIGLPTGVEGVFTGTAETMAESFASMLFALVLAVVLTYMVLAAQFESFVHPLTIMISLPLSIGGALGALALTGRTLNIFSMIGMVMLMGLVTKNAILLVDYTNLLRRRGTARDDALRQAGPTRLRPILMTTCSTIAGMIPIAIGLGEGSESRAPMGACVVGGMITSTLLTLVVIPVVYSLMDQFSTWVVRWFSHDQSTNELASPALLDHTSQQQLPSPTPSTISAASAKIAS</sequence>
<dbReference type="PANTHER" id="PTHR32063">
    <property type="match status" value="1"/>
</dbReference>
<accession>A0A518APB0</accession>
<dbReference type="PANTHER" id="PTHR32063:SF0">
    <property type="entry name" value="SWARMING MOTILITY PROTEIN SWRC"/>
    <property type="match status" value="1"/>
</dbReference>
<feature type="region of interest" description="Disordered" evidence="1">
    <location>
        <begin position="317"/>
        <end position="339"/>
    </location>
</feature>
<gene>
    <name evidence="3" type="primary">mdtC_1</name>
    <name evidence="3" type="ORF">Pan181_27680</name>
</gene>
<dbReference type="InterPro" id="IPR001036">
    <property type="entry name" value="Acrflvin-R"/>
</dbReference>
<dbReference type="Proteomes" id="UP000315750">
    <property type="component" value="Chromosome"/>
</dbReference>
<keyword evidence="2" id="KW-0472">Membrane</keyword>
<feature type="transmembrane region" description="Helical" evidence="2">
    <location>
        <begin position="185"/>
        <end position="206"/>
    </location>
</feature>
<dbReference type="SUPFAM" id="SSF82866">
    <property type="entry name" value="Multidrug efflux transporter AcrB transmembrane domain"/>
    <property type="match status" value="1"/>
</dbReference>
<dbReference type="PRINTS" id="PR00702">
    <property type="entry name" value="ACRIFLAVINRP"/>
</dbReference>
<dbReference type="AlphaFoldDB" id="A0A518APB0"/>
<dbReference type="Gene3D" id="1.20.1640.10">
    <property type="entry name" value="Multidrug efflux transporter AcrB transmembrane domain"/>
    <property type="match status" value="1"/>
</dbReference>
<dbReference type="GO" id="GO:0005886">
    <property type="term" value="C:plasma membrane"/>
    <property type="evidence" value="ECO:0007669"/>
    <property type="project" value="TreeGrafter"/>
</dbReference>
<dbReference type="Gene3D" id="3.30.70.1440">
    <property type="entry name" value="Multidrug efflux transporter AcrB pore domain"/>
    <property type="match status" value="1"/>
</dbReference>
<dbReference type="Gene3D" id="3.30.2090.10">
    <property type="entry name" value="Multidrug efflux transporter AcrB TolC docking domain, DN and DC subdomains"/>
    <property type="match status" value="1"/>
</dbReference>
<feature type="compositionally biased region" description="Low complexity" evidence="1">
    <location>
        <begin position="327"/>
        <end position="339"/>
    </location>
</feature>
<name>A0A518APB0_9BACT</name>
<evidence type="ECO:0000256" key="1">
    <source>
        <dbReference type="SAM" id="MobiDB-lite"/>
    </source>
</evidence>
<keyword evidence="2" id="KW-0812">Transmembrane</keyword>